<dbReference type="InterPro" id="IPR032687">
    <property type="entry name" value="AraC-type_N"/>
</dbReference>
<evidence type="ECO:0000256" key="2">
    <source>
        <dbReference type="ARBA" id="ARBA00023125"/>
    </source>
</evidence>
<keyword evidence="6" id="KW-1185">Reference proteome</keyword>
<dbReference type="RefSeq" id="WP_160345153.1">
    <property type="nucleotide sequence ID" value="NZ_WKJZ01000001.1"/>
</dbReference>
<proteinExistence type="predicted"/>
<evidence type="ECO:0000313" key="6">
    <source>
        <dbReference type="Proteomes" id="UP000429555"/>
    </source>
</evidence>
<evidence type="ECO:0000313" key="5">
    <source>
        <dbReference type="EMBL" id="MVW75732.1"/>
    </source>
</evidence>
<dbReference type="Pfam" id="PF12625">
    <property type="entry name" value="Arabinose_bd"/>
    <property type="match status" value="1"/>
</dbReference>
<keyword evidence="1" id="KW-0805">Transcription regulation</keyword>
<reference evidence="5 6" key="1">
    <citation type="submission" date="2019-11" db="EMBL/GenBank/DDBJ databases">
        <title>Pseudomonas flavidum sp. nov., isolated from Baiyang Lake.</title>
        <authorList>
            <person name="Zhao Y."/>
        </authorList>
    </citation>
    <scope>NUCLEOTIDE SEQUENCE [LARGE SCALE GENOMIC DNA]</scope>
    <source>
        <strain evidence="6">R-22-3 w-18</strain>
    </source>
</reference>
<evidence type="ECO:0000256" key="3">
    <source>
        <dbReference type="ARBA" id="ARBA00023163"/>
    </source>
</evidence>
<dbReference type="GO" id="GO:0000976">
    <property type="term" value="F:transcription cis-regulatory region binding"/>
    <property type="evidence" value="ECO:0007669"/>
    <property type="project" value="TreeGrafter"/>
</dbReference>
<dbReference type="Pfam" id="PF12833">
    <property type="entry name" value="HTH_18"/>
    <property type="match status" value="1"/>
</dbReference>
<name>A0A6I4KY63_9PSED</name>
<dbReference type="SMART" id="SM00342">
    <property type="entry name" value="HTH_ARAC"/>
    <property type="match status" value="1"/>
</dbReference>
<comment type="caution">
    <text evidence="5">The sequence shown here is derived from an EMBL/GenBank/DDBJ whole genome shotgun (WGS) entry which is preliminary data.</text>
</comment>
<protein>
    <submittedName>
        <fullName evidence="5">Helix-turn-helix domain-containing protein</fullName>
    </submittedName>
</protein>
<organism evidence="5 6">
    <name type="scientific">Pseudomonas xionganensis</name>
    <dbReference type="NCBI Taxonomy" id="2654845"/>
    <lineage>
        <taxon>Bacteria</taxon>
        <taxon>Pseudomonadati</taxon>
        <taxon>Pseudomonadota</taxon>
        <taxon>Gammaproteobacteria</taxon>
        <taxon>Pseudomonadales</taxon>
        <taxon>Pseudomonadaceae</taxon>
        <taxon>Pseudomonas</taxon>
    </lineage>
</organism>
<keyword evidence="3" id="KW-0804">Transcription</keyword>
<gene>
    <name evidence="5" type="ORF">GJV18_10420</name>
</gene>
<dbReference type="Gene3D" id="1.10.10.60">
    <property type="entry name" value="Homeodomain-like"/>
    <property type="match status" value="1"/>
</dbReference>
<dbReference type="AlphaFoldDB" id="A0A6I4KY63"/>
<dbReference type="SUPFAM" id="SSF46689">
    <property type="entry name" value="Homeodomain-like"/>
    <property type="match status" value="1"/>
</dbReference>
<accession>A0A6I4KY63</accession>
<evidence type="ECO:0000256" key="1">
    <source>
        <dbReference type="ARBA" id="ARBA00023015"/>
    </source>
</evidence>
<feature type="domain" description="HTH araC/xylS-type" evidence="4">
    <location>
        <begin position="234"/>
        <end position="335"/>
    </location>
</feature>
<dbReference type="EMBL" id="WKJZ01000001">
    <property type="protein sequence ID" value="MVW75732.1"/>
    <property type="molecule type" value="Genomic_DNA"/>
</dbReference>
<dbReference type="InterPro" id="IPR009057">
    <property type="entry name" value="Homeodomain-like_sf"/>
</dbReference>
<dbReference type="Proteomes" id="UP000429555">
    <property type="component" value="Unassembled WGS sequence"/>
</dbReference>
<dbReference type="InterPro" id="IPR020449">
    <property type="entry name" value="Tscrpt_reg_AraC-type_HTH"/>
</dbReference>
<dbReference type="GO" id="GO:0005829">
    <property type="term" value="C:cytosol"/>
    <property type="evidence" value="ECO:0007669"/>
    <property type="project" value="TreeGrafter"/>
</dbReference>
<dbReference type="GO" id="GO:0003700">
    <property type="term" value="F:DNA-binding transcription factor activity"/>
    <property type="evidence" value="ECO:0007669"/>
    <property type="project" value="InterPro"/>
</dbReference>
<evidence type="ECO:0000259" key="4">
    <source>
        <dbReference type="PROSITE" id="PS01124"/>
    </source>
</evidence>
<keyword evidence="2" id="KW-0238">DNA-binding</keyword>
<sequence>MLCPGPKRSITSLQLLTQLGLEHGLSLDHCLKGCDLTPLQLADPLQECDSQQELRLIANLIEALPAVTDLGLQAGLRYQLTTYGIWGYALLSSQSFRQAAETGLRYLDLTFALTRIHLSEDPELAHLHLTDSHLPAALQSFLVQRDAAAVLVIQRELTGAAVALSQVQLRMPAPADPQPFIQAFGLLPHFASDENRISFARTLLDAPLPRANPAMASLCEQQCQALLDKRRVRSGLAGQVRDRLLRTPGWLADMEQIAAELHLSSRTLRRRLKDQGSSFRQLQEEVRQTLAEELLSGSSLTQAQIAERLGYSEVSNFLHAFRRWKGQTPQQYRRHRSNA</sequence>
<dbReference type="PRINTS" id="PR00032">
    <property type="entry name" value="HTHARAC"/>
</dbReference>
<dbReference type="InterPro" id="IPR018060">
    <property type="entry name" value="HTH_AraC"/>
</dbReference>
<dbReference type="PROSITE" id="PS01124">
    <property type="entry name" value="HTH_ARAC_FAMILY_2"/>
    <property type="match status" value="1"/>
</dbReference>
<dbReference type="PANTHER" id="PTHR47894">
    <property type="entry name" value="HTH-TYPE TRANSCRIPTIONAL REGULATOR GADX"/>
    <property type="match status" value="1"/>
</dbReference>
<dbReference type="PANTHER" id="PTHR47894:SF1">
    <property type="entry name" value="HTH-TYPE TRANSCRIPTIONAL REGULATOR VQSM"/>
    <property type="match status" value="1"/>
</dbReference>